<dbReference type="PANTHER" id="PTHR21319:SF58">
    <property type="entry name" value="E3 UBIQUITIN-PROTEIN LIGASE RZFP34"/>
    <property type="match status" value="1"/>
</dbReference>
<evidence type="ECO:0000256" key="3">
    <source>
        <dbReference type="ARBA" id="ARBA00022833"/>
    </source>
</evidence>
<dbReference type="EMBL" id="CAKMRJ010005412">
    <property type="protein sequence ID" value="CAH1441668.1"/>
    <property type="molecule type" value="Genomic_DNA"/>
</dbReference>
<dbReference type="PROSITE" id="PS51270">
    <property type="entry name" value="ZF_CTCHY"/>
    <property type="match status" value="1"/>
</dbReference>
<dbReference type="InterPro" id="IPR013083">
    <property type="entry name" value="Znf_RING/FYVE/PHD"/>
</dbReference>
<sequence length="362" mass="41883">MREYEIFKTFKVSKSCDLQLKSVSENNRQPALTALKNRPKSCKASLLPSARQLEMPNHRIVFRLSLPFLLNQVELKEKKKRNSEMESQASLMEVEGGNLGCSHYRRKCKIKAPCCDEIFNCRHCHNESKNSIDIDPVFRHDLPRHEVKKVICSLCETEQDVQQNCINCGVCMGKYFCEKCKFFDDDVSKNQYHCDQCGICRTGGQENFFHCDKCGCCYSKVIKDTHVCVERAMHHDCPICSEFLFDTLKDLTILQCGHTMHLDCLKEMEQHHRYSCPVCSKSVCDLSDVWRKLDHEVEVTPMPQSYRNKMVWILCNDCEKISRVQFHIVGHKCEKCNCYNTRQIRGAPSSECTPSASEEDCN</sequence>
<dbReference type="Gene3D" id="2.20.28.10">
    <property type="match status" value="1"/>
</dbReference>
<dbReference type="Pfam" id="PF14599">
    <property type="entry name" value="zinc_ribbon_6"/>
    <property type="match status" value="1"/>
</dbReference>
<dbReference type="SUPFAM" id="SSF161219">
    <property type="entry name" value="CHY zinc finger-like"/>
    <property type="match status" value="1"/>
</dbReference>
<dbReference type="InterPro" id="IPR001841">
    <property type="entry name" value="Znf_RING"/>
</dbReference>
<dbReference type="Proteomes" id="UP001157418">
    <property type="component" value="Unassembled WGS sequence"/>
</dbReference>
<keyword evidence="1" id="KW-0479">Metal-binding</keyword>
<evidence type="ECO:0000256" key="4">
    <source>
        <dbReference type="PROSITE-ProRule" id="PRU00601"/>
    </source>
</evidence>
<dbReference type="PROSITE" id="PS51266">
    <property type="entry name" value="ZF_CHY"/>
    <property type="match status" value="1"/>
</dbReference>
<dbReference type="GO" id="GO:0061630">
    <property type="term" value="F:ubiquitin protein ligase activity"/>
    <property type="evidence" value="ECO:0007669"/>
    <property type="project" value="TreeGrafter"/>
</dbReference>
<proteinExistence type="predicted"/>
<dbReference type="InterPro" id="IPR039512">
    <property type="entry name" value="RCHY1_zinc-ribbon"/>
</dbReference>
<dbReference type="Gene3D" id="3.30.40.10">
    <property type="entry name" value="Zinc/RING finger domain, C3HC4 (zinc finger)"/>
    <property type="match status" value="1"/>
</dbReference>
<dbReference type="SUPFAM" id="SSF161245">
    <property type="entry name" value="Zinc hairpin stack"/>
    <property type="match status" value="1"/>
</dbReference>
<dbReference type="PROSITE" id="PS50089">
    <property type="entry name" value="ZF_RING_2"/>
    <property type="match status" value="1"/>
</dbReference>
<dbReference type="GO" id="GO:0005634">
    <property type="term" value="C:nucleus"/>
    <property type="evidence" value="ECO:0007669"/>
    <property type="project" value="TreeGrafter"/>
</dbReference>
<evidence type="ECO:0000313" key="9">
    <source>
        <dbReference type="Proteomes" id="UP001157418"/>
    </source>
</evidence>
<feature type="domain" description="CHY-type" evidence="6">
    <location>
        <begin position="94"/>
        <end position="170"/>
    </location>
</feature>
<dbReference type="AlphaFoldDB" id="A0AAU9NUM2"/>
<gene>
    <name evidence="8" type="ORF">LVIROSA_LOCUS27711</name>
</gene>
<evidence type="ECO:0000259" key="6">
    <source>
        <dbReference type="PROSITE" id="PS51266"/>
    </source>
</evidence>
<dbReference type="GO" id="GO:0006511">
    <property type="term" value="P:ubiquitin-dependent protein catabolic process"/>
    <property type="evidence" value="ECO:0007669"/>
    <property type="project" value="TreeGrafter"/>
</dbReference>
<feature type="domain" description="CTCHY-type" evidence="7">
    <location>
        <begin position="172"/>
        <end position="236"/>
    </location>
</feature>
<evidence type="ECO:0000256" key="2">
    <source>
        <dbReference type="ARBA" id="ARBA00022771"/>
    </source>
</evidence>
<evidence type="ECO:0000313" key="8">
    <source>
        <dbReference type="EMBL" id="CAH1441668.1"/>
    </source>
</evidence>
<evidence type="ECO:0000259" key="7">
    <source>
        <dbReference type="PROSITE" id="PS51270"/>
    </source>
</evidence>
<dbReference type="SUPFAM" id="SSF57850">
    <property type="entry name" value="RING/U-box"/>
    <property type="match status" value="1"/>
</dbReference>
<evidence type="ECO:0000256" key="1">
    <source>
        <dbReference type="ARBA" id="ARBA00022723"/>
    </source>
</evidence>
<dbReference type="SMART" id="SM00184">
    <property type="entry name" value="RING"/>
    <property type="match status" value="1"/>
</dbReference>
<dbReference type="InterPro" id="IPR017921">
    <property type="entry name" value="Znf_CTCHY"/>
</dbReference>
<dbReference type="Pfam" id="PF13639">
    <property type="entry name" value="zf-RING_2"/>
    <property type="match status" value="1"/>
</dbReference>
<dbReference type="InterPro" id="IPR037274">
    <property type="entry name" value="Znf_CHY_sf"/>
</dbReference>
<keyword evidence="3" id="KW-0862">Zinc</keyword>
<keyword evidence="9" id="KW-1185">Reference proteome</keyword>
<reference evidence="8 9" key="1">
    <citation type="submission" date="2022-01" db="EMBL/GenBank/DDBJ databases">
        <authorList>
            <person name="Xiong W."/>
            <person name="Schranz E."/>
        </authorList>
    </citation>
    <scope>NUCLEOTIDE SEQUENCE [LARGE SCALE GENOMIC DNA]</scope>
</reference>
<comment type="caution">
    <text evidence="8">The sequence shown here is derived from an EMBL/GenBank/DDBJ whole genome shotgun (WGS) entry which is preliminary data.</text>
</comment>
<protein>
    <submittedName>
        <fullName evidence="8">Uncharacterized protein</fullName>
    </submittedName>
</protein>
<dbReference type="Pfam" id="PF05495">
    <property type="entry name" value="zf-CHY"/>
    <property type="match status" value="1"/>
</dbReference>
<dbReference type="GO" id="GO:0008270">
    <property type="term" value="F:zinc ion binding"/>
    <property type="evidence" value="ECO:0007669"/>
    <property type="project" value="UniProtKB-KW"/>
</dbReference>
<dbReference type="PANTHER" id="PTHR21319">
    <property type="entry name" value="RING FINGER AND CHY ZINC FINGER DOMAIN-CONTAINING PROTEIN 1"/>
    <property type="match status" value="1"/>
</dbReference>
<dbReference type="InterPro" id="IPR037275">
    <property type="entry name" value="Znf_CTCHY_sf"/>
</dbReference>
<name>A0AAU9NUM2_9ASTR</name>
<feature type="domain" description="RING-type" evidence="5">
    <location>
        <begin position="237"/>
        <end position="280"/>
    </location>
</feature>
<accession>A0AAU9NUM2</accession>
<dbReference type="InterPro" id="IPR008913">
    <property type="entry name" value="Znf_CHY"/>
</dbReference>
<organism evidence="8 9">
    <name type="scientific">Lactuca virosa</name>
    <dbReference type="NCBI Taxonomy" id="75947"/>
    <lineage>
        <taxon>Eukaryota</taxon>
        <taxon>Viridiplantae</taxon>
        <taxon>Streptophyta</taxon>
        <taxon>Embryophyta</taxon>
        <taxon>Tracheophyta</taxon>
        <taxon>Spermatophyta</taxon>
        <taxon>Magnoliopsida</taxon>
        <taxon>eudicotyledons</taxon>
        <taxon>Gunneridae</taxon>
        <taxon>Pentapetalae</taxon>
        <taxon>asterids</taxon>
        <taxon>campanulids</taxon>
        <taxon>Asterales</taxon>
        <taxon>Asteraceae</taxon>
        <taxon>Cichorioideae</taxon>
        <taxon>Cichorieae</taxon>
        <taxon>Lactucinae</taxon>
        <taxon>Lactuca</taxon>
    </lineage>
</organism>
<keyword evidence="2 4" id="KW-0863">Zinc-finger</keyword>
<dbReference type="GO" id="GO:0016567">
    <property type="term" value="P:protein ubiquitination"/>
    <property type="evidence" value="ECO:0007669"/>
    <property type="project" value="TreeGrafter"/>
</dbReference>
<evidence type="ECO:0000259" key="5">
    <source>
        <dbReference type="PROSITE" id="PS50089"/>
    </source>
</evidence>